<comment type="pathway">
    <text evidence="2">Amino-acid biosynthesis; L-isoleucine biosynthesis; L-isoleucine from 2-oxobutanoate: step 4/4.</text>
</comment>
<dbReference type="SUPFAM" id="SSF56752">
    <property type="entry name" value="D-aminoacid aminotransferase-like PLP-dependent enzymes"/>
    <property type="match status" value="1"/>
</dbReference>
<evidence type="ECO:0000256" key="12">
    <source>
        <dbReference type="RuleBase" id="RU004516"/>
    </source>
</evidence>
<dbReference type="Gene3D" id="3.20.10.10">
    <property type="entry name" value="D-amino Acid Aminotransferase, subunit A, domain 2"/>
    <property type="match status" value="1"/>
</dbReference>
<evidence type="ECO:0000313" key="13">
    <source>
        <dbReference type="EMBL" id="PZX37040.1"/>
    </source>
</evidence>
<name>A0ABX5PU92_9FLAO</name>
<dbReference type="GO" id="GO:0008483">
    <property type="term" value="F:transaminase activity"/>
    <property type="evidence" value="ECO:0007669"/>
    <property type="project" value="UniProtKB-KW"/>
</dbReference>
<evidence type="ECO:0000256" key="10">
    <source>
        <dbReference type="ARBA" id="ARBA00049229"/>
    </source>
</evidence>
<dbReference type="EC" id="2.6.1.42" evidence="6"/>
<evidence type="ECO:0000256" key="11">
    <source>
        <dbReference type="RuleBase" id="RU004106"/>
    </source>
</evidence>
<evidence type="ECO:0000256" key="1">
    <source>
        <dbReference type="ARBA" id="ARBA00001933"/>
    </source>
</evidence>
<dbReference type="InterPro" id="IPR050571">
    <property type="entry name" value="Class-IV_PLP-Dep_Aminotrnsfr"/>
</dbReference>
<evidence type="ECO:0000256" key="3">
    <source>
        <dbReference type="ARBA" id="ARBA00004931"/>
    </source>
</evidence>
<evidence type="ECO:0000256" key="4">
    <source>
        <dbReference type="ARBA" id="ARBA00005072"/>
    </source>
</evidence>
<comment type="caution">
    <text evidence="13">The sequence shown here is derived from an EMBL/GenBank/DDBJ whole genome shotgun (WGS) entry which is preliminary data.</text>
</comment>
<evidence type="ECO:0000256" key="5">
    <source>
        <dbReference type="ARBA" id="ARBA00009320"/>
    </source>
</evidence>
<gene>
    <name evidence="13" type="ORF">LX97_03062</name>
</gene>
<dbReference type="CDD" id="cd00449">
    <property type="entry name" value="PLPDE_IV"/>
    <property type="match status" value="1"/>
</dbReference>
<evidence type="ECO:0000256" key="6">
    <source>
        <dbReference type="ARBA" id="ARBA00013053"/>
    </source>
</evidence>
<keyword evidence="13" id="KW-0808">Transferase</keyword>
<comment type="cofactor">
    <cofactor evidence="1 12">
        <name>pyridoxal 5'-phosphate</name>
        <dbReference type="ChEBI" id="CHEBI:597326"/>
    </cofactor>
</comment>
<evidence type="ECO:0000313" key="14">
    <source>
        <dbReference type="Proteomes" id="UP000248584"/>
    </source>
</evidence>
<dbReference type="Gene3D" id="3.30.470.10">
    <property type="match status" value="1"/>
</dbReference>
<protein>
    <recommendedName>
        <fullName evidence="6">branched-chain-amino-acid transaminase</fullName>
        <ecNumber evidence="6">2.6.1.42</ecNumber>
    </recommendedName>
</protein>
<keyword evidence="14" id="KW-1185">Reference proteome</keyword>
<evidence type="ECO:0000256" key="9">
    <source>
        <dbReference type="ARBA" id="ARBA00048798"/>
    </source>
</evidence>
<comment type="catalytic activity">
    <reaction evidence="10">
        <text>L-leucine + 2-oxoglutarate = 4-methyl-2-oxopentanoate + L-glutamate</text>
        <dbReference type="Rhea" id="RHEA:18321"/>
        <dbReference type="ChEBI" id="CHEBI:16810"/>
        <dbReference type="ChEBI" id="CHEBI:17865"/>
        <dbReference type="ChEBI" id="CHEBI:29985"/>
        <dbReference type="ChEBI" id="CHEBI:57427"/>
        <dbReference type="EC" id="2.6.1.42"/>
    </reaction>
</comment>
<comment type="pathway">
    <text evidence="4">Amino-acid biosynthesis; L-leucine biosynthesis; L-leucine from 3-methyl-2-oxobutanoate: step 4/4.</text>
</comment>
<dbReference type="Proteomes" id="UP000248584">
    <property type="component" value="Unassembled WGS sequence"/>
</dbReference>
<comment type="catalytic activity">
    <reaction evidence="8">
        <text>L-valine + 2-oxoglutarate = 3-methyl-2-oxobutanoate + L-glutamate</text>
        <dbReference type="Rhea" id="RHEA:24813"/>
        <dbReference type="ChEBI" id="CHEBI:11851"/>
        <dbReference type="ChEBI" id="CHEBI:16810"/>
        <dbReference type="ChEBI" id="CHEBI:29985"/>
        <dbReference type="ChEBI" id="CHEBI:57762"/>
        <dbReference type="EC" id="2.6.1.42"/>
    </reaction>
</comment>
<accession>A0ABX5PU92</accession>
<comment type="pathway">
    <text evidence="3">Amino-acid biosynthesis; L-valine biosynthesis; L-valine from pyruvate: step 4/4.</text>
</comment>
<keyword evidence="13" id="KW-0032">Aminotransferase</keyword>
<dbReference type="InterPro" id="IPR043131">
    <property type="entry name" value="BCAT-like_N"/>
</dbReference>
<dbReference type="PANTHER" id="PTHR42743:SF11">
    <property type="entry name" value="AMINODEOXYCHORISMATE LYASE"/>
    <property type="match status" value="1"/>
</dbReference>
<dbReference type="EMBL" id="QKZR01000007">
    <property type="protein sequence ID" value="PZX37040.1"/>
    <property type="molecule type" value="Genomic_DNA"/>
</dbReference>
<keyword evidence="7 12" id="KW-0663">Pyridoxal phosphate</keyword>
<organism evidence="13 14">
    <name type="scientific">Nonlabens dokdonensis</name>
    <dbReference type="NCBI Taxonomy" id="328515"/>
    <lineage>
        <taxon>Bacteria</taxon>
        <taxon>Pseudomonadati</taxon>
        <taxon>Bacteroidota</taxon>
        <taxon>Flavobacteriia</taxon>
        <taxon>Flavobacteriales</taxon>
        <taxon>Flavobacteriaceae</taxon>
        <taxon>Nonlabens</taxon>
    </lineage>
</organism>
<dbReference type="InterPro" id="IPR036038">
    <property type="entry name" value="Aminotransferase-like"/>
</dbReference>
<dbReference type="Pfam" id="PF01063">
    <property type="entry name" value="Aminotran_4"/>
    <property type="match status" value="1"/>
</dbReference>
<evidence type="ECO:0000256" key="2">
    <source>
        <dbReference type="ARBA" id="ARBA00004824"/>
    </source>
</evidence>
<proteinExistence type="inferred from homology"/>
<reference evidence="13 14" key="1">
    <citation type="submission" date="2018-06" db="EMBL/GenBank/DDBJ databases">
        <title>Genomic Encyclopedia of Archaeal and Bacterial Type Strains, Phase II (KMG-II): from individual species to whole genera.</title>
        <authorList>
            <person name="Goeker M."/>
        </authorList>
    </citation>
    <scope>NUCLEOTIDE SEQUENCE [LARGE SCALE GENOMIC DNA]</scope>
    <source>
        <strain evidence="13 14">DSM 17205</strain>
    </source>
</reference>
<evidence type="ECO:0000256" key="8">
    <source>
        <dbReference type="ARBA" id="ARBA00048212"/>
    </source>
</evidence>
<comment type="similarity">
    <text evidence="5 11">Belongs to the class-IV pyridoxal-phosphate-dependent aminotransferase family.</text>
</comment>
<evidence type="ECO:0000256" key="7">
    <source>
        <dbReference type="ARBA" id="ARBA00022898"/>
    </source>
</evidence>
<dbReference type="InterPro" id="IPR043132">
    <property type="entry name" value="BCAT-like_C"/>
</dbReference>
<dbReference type="PANTHER" id="PTHR42743">
    <property type="entry name" value="AMINO-ACID AMINOTRANSFERASE"/>
    <property type="match status" value="1"/>
</dbReference>
<sequence length="288" mass="33398">MSPDENRAFFMILLNGEFVAEQEAVLPFNNRGTYYGDGVFETMRCFEGNVLLFEEHYFRLMSNMRILRMSIPEFFTPEYLEDKIKQLLQEQDLHHNHSRIRITVWRKTGGYYTPSDLSVNFSIAATSLETKFENVLIKEIDLFKDHFVYASMLSTLKSTNKNVNILAGIFAKENDYDDLLLLNQDKMVVEAISGNVFLRKGDEIKTPPISDGCLNGIMRGQVITTLKKMINYSITEETITPFELQRADEIFITNMIRGVQSVTKYRKKTYDQATANELNESLNEFFFD</sequence>
<dbReference type="InterPro" id="IPR001544">
    <property type="entry name" value="Aminotrans_IV"/>
</dbReference>
<dbReference type="InterPro" id="IPR018300">
    <property type="entry name" value="Aminotrans_IV_CS"/>
</dbReference>
<comment type="catalytic activity">
    <reaction evidence="9">
        <text>L-isoleucine + 2-oxoglutarate = (S)-3-methyl-2-oxopentanoate + L-glutamate</text>
        <dbReference type="Rhea" id="RHEA:24801"/>
        <dbReference type="ChEBI" id="CHEBI:16810"/>
        <dbReference type="ChEBI" id="CHEBI:29985"/>
        <dbReference type="ChEBI" id="CHEBI:35146"/>
        <dbReference type="ChEBI" id="CHEBI:58045"/>
        <dbReference type="EC" id="2.6.1.42"/>
    </reaction>
</comment>
<dbReference type="PROSITE" id="PS00770">
    <property type="entry name" value="AA_TRANSFER_CLASS_4"/>
    <property type="match status" value="1"/>
</dbReference>